<keyword evidence="4" id="KW-0249">Electron transport</keyword>
<accession>A0A839DSQ5</accession>
<evidence type="ECO:0000259" key="9">
    <source>
        <dbReference type="Pfam" id="PF04324"/>
    </source>
</evidence>
<evidence type="ECO:0000256" key="6">
    <source>
        <dbReference type="ARBA" id="ARBA00023014"/>
    </source>
</evidence>
<comment type="similarity">
    <text evidence="8">Belongs to the Bfd family.</text>
</comment>
<dbReference type="PANTHER" id="PTHR37424">
    <property type="entry name" value="BACTERIOFERRITIN-ASSOCIATED FERREDOXIN"/>
    <property type="match status" value="1"/>
</dbReference>
<reference evidence="10 11" key="1">
    <citation type="submission" date="2020-07" db="EMBL/GenBank/DDBJ databases">
        <title>Sequencing the genomes of 1000 actinobacteria strains.</title>
        <authorList>
            <person name="Klenk H.-P."/>
        </authorList>
    </citation>
    <scope>NUCLEOTIDE SEQUENCE [LARGE SCALE GENOMIC DNA]</scope>
    <source>
        <strain evidence="10 11">DSM 45975</strain>
    </source>
</reference>
<feature type="domain" description="BFD-like [2Fe-2S]-binding" evidence="9">
    <location>
        <begin position="4"/>
        <end position="51"/>
    </location>
</feature>
<keyword evidence="5" id="KW-0408">Iron</keyword>
<evidence type="ECO:0000256" key="5">
    <source>
        <dbReference type="ARBA" id="ARBA00023004"/>
    </source>
</evidence>
<evidence type="ECO:0000256" key="3">
    <source>
        <dbReference type="ARBA" id="ARBA00022723"/>
    </source>
</evidence>
<evidence type="ECO:0000256" key="2">
    <source>
        <dbReference type="ARBA" id="ARBA00022714"/>
    </source>
</evidence>
<dbReference type="InterPro" id="IPR007419">
    <property type="entry name" value="BFD-like_2Fe2S-bd_dom"/>
</dbReference>
<evidence type="ECO:0000313" key="10">
    <source>
        <dbReference type="EMBL" id="MBA8825022.1"/>
    </source>
</evidence>
<keyword evidence="2" id="KW-0001">2Fe-2S</keyword>
<dbReference type="RefSeq" id="WP_182544180.1">
    <property type="nucleotide sequence ID" value="NZ_JACGWZ010000002.1"/>
</dbReference>
<keyword evidence="11" id="KW-1185">Reference proteome</keyword>
<dbReference type="Proteomes" id="UP000569329">
    <property type="component" value="Unassembled WGS sequence"/>
</dbReference>
<dbReference type="InterPro" id="IPR041854">
    <property type="entry name" value="BFD-like_2Fe2S-bd_dom_sf"/>
</dbReference>
<evidence type="ECO:0000256" key="8">
    <source>
        <dbReference type="ARBA" id="ARBA00046332"/>
    </source>
</evidence>
<gene>
    <name evidence="10" type="ORF">FHX42_002369</name>
</gene>
<evidence type="ECO:0000256" key="4">
    <source>
        <dbReference type="ARBA" id="ARBA00022982"/>
    </source>
</evidence>
<dbReference type="GO" id="GO:0046872">
    <property type="term" value="F:metal ion binding"/>
    <property type="evidence" value="ECO:0007669"/>
    <property type="project" value="UniProtKB-KW"/>
</dbReference>
<evidence type="ECO:0000313" key="11">
    <source>
        <dbReference type="Proteomes" id="UP000569329"/>
    </source>
</evidence>
<dbReference type="InterPro" id="IPR052371">
    <property type="entry name" value="BFD-associated_ferredoxin"/>
</dbReference>
<proteinExistence type="inferred from homology"/>
<name>A0A839DSQ5_9PSEU</name>
<dbReference type="EMBL" id="JACGWZ010000002">
    <property type="protein sequence ID" value="MBA8825022.1"/>
    <property type="molecule type" value="Genomic_DNA"/>
</dbReference>
<keyword evidence="6" id="KW-0411">Iron-sulfur</keyword>
<dbReference type="Gene3D" id="1.10.10.1100">
    <property type="entry name" value="BFD-like [2Fe-2S]-binding domain"/>
    <property type="match status" value="1"/>
</dbReference>
<evidence type="ECO:0000256" key="7">
    <source>
        <dbReference type="ARBA" id="ARBA00039386"/>
    </source>
</evidence>
<comment type="caution">
    <text evidence="10">The sequence shown here is derived from an EMBL/GenBank/DDBJ whole genome shotgun (WGS) entry which is preliminary data.</text>
</comment>
<dbReference type="Pfam" id="PF04324">
    <property type="entry name" value="Fer2_BFD"/>
    <property type="match status" value="1"/>
</dbReference>
<organism evidence="10 11">
    <name type="scientific">Halosaccharopolyspora lacisalsi</name>
    <dbReference type="NCBI Taxonomy" id="1000566"/>
    <lineage>
        <taxon>Bacteria</taxon>
        <taxon>Bacillati</taxon>
        <taxon>Actinomycetota</taxon>
        <taxon>Actinomycetes</taxon>
        <taxon>Pseudonocardiales</taxon>
        <taxon>Pseudonocardiaceae</taxon>
        <taxon>Halosaccharopolyspora</taxon>
    </lineage>
</organism>
<keyword evidence="1" id="KW-0813">Transport</keyword>
<dbReference type="GO" id="GO:0051537">
    <property type="term" value="F:2 iron, 2 sulfur cluster binding"/>
    <property type="evidence" value="ECO:0007669"/>
    <property type="project" value="UniProtKB-KW"/>
</dbReference>
<evidence type="ECO:0000256" key="1">
    <source>
        <dbReference type="ARBA" id="ARBA00022448"/>
    </source>
</evidence>
<protein>
    <recommendedName>
        <fullName evidence="7">Bacterioferritin-associated ferredoxin</fullName>
    </recommendedName>
</protein>
<dbReference type="AlphaFoldDB" id="A0A839DSQ5"/>
<dbReference type="PANTHER" id="PTHR37424:SF1">
    <property type="entry name" value="BACTERIOFERRITIN-ASSOCIATED FERREDOXIN"/>
    <property type="match status" value="1"/>
</dbReference>
<keyword evidence="3" id="KW-0479">Metal-binding</keyword>
<sequence>MYACLCAAVTTAQVQTSILAGALTVEEVGDHCGAGTGCGSCVRRLQRMLDEARPREEEASPSEHSLPRSA</sequence>